<dbReference type="InterPro" id="IPR004358">
    <property type="entry name" value="Sig_transdc_His_kin-like_C"/>
</dbReference>
<keyword evidence="7" id="KW-0175">Coiled coil</keyword>
<feature type="coiled-coil region" evidence="7">
    <location>
        <begin position="44"/>
        <end position="74"/>
    </location>
</feature>
<reference evidence="9 10" key="1">
    <citation type="submission" date="2020-10" db="EMBL/GenBank/DDBJ databases">
        <title>Blautia liquoris sp.nov., isolated from the mud in a fermentation cellar used for the production of Chinese strong-flavoured liquor.</title>
        <authorList>
            <person name="Lu L."/>
        </authorList>
    </citation>
    <scope>NUCLEOTIDE SEQUENCE [LARGE SCALE GENOMIC DNA]</scope>
    <source>
        <strain evidence="9 10">LZLJ-3</strain>
    </source>
</reference>
<dbReference type="GO" id="GO:0000155">
    <property type="term" value="F:phosphorelay sensor kinase activity"/>
    <property type="evidence" value="ECO:0007669"/>
    <property type="project" value="InterPro"/>
</dbReference>
<dbReference type="InterPro" id="IPR050736">
    <property type="entry name" value="Sensor_HK_Regulatory"/>
</dbReference>
<dbReference type="InterPro" id="IPR003594">
    <property type="entry name" value="HATPase_dom"/>
</dbReference>
<dbReference type="Proteomes" id="UP000593601">
    <property type="component" value="Chromosome"/>
</dbReference>
<keyword evidence="6" id="KW-0902">Two-component regulatory system</keyword>
<keyword evidence="3" id="KW-0597">Phosphoprotein</keyword>
<dbReference type="PANTHER" id="PTHR43711">
    <property type="entry name" value="TWO-COMPONENT HISTIDINE KINASE"/>
    <property type="match status" value="1"/>
</dbReference>
<dbReference type="Gene3D" id="1.10.287.130">
    <property type="match status" value="1"/>
</dbReference>
<dbReference type="InterPro" id="IPR003661">
    <property type="entry name" value="HisK_dim/P_dom"/>
</dbReference>
<protein>
    <recommendedName>
        <fullName evidence="2">histidine kinase</fullName>
        <ecNumber evidence="2">2.7.13.3</ecNumber>
    </recommendedName>
</protein>
<accession>A0A7M2RIY0</accession>
<dbReference type="Gene3D" id="3.30.565.10">
    <property type="entry name" value="Histidine kinase-like ATPase, C-terminal domain"/>
    <property type="match status" value="1"/>
</dbReference>
<dbReference type="EC" id="2.7.13.3" evidence="2"/>
<evidence type="ECO:0000256" key="4">
    <source>
        <dbReference type="ARBA" id="ARBA00022679"/>
    </source>
</evidence>
<dbReference type="SUPFAM" id="SSF47384">
    <property type="entry name" value="Homodimeric domain of signal transducing histidine kinase"/>
    <property type="match status" value="1"/>
</dbReference>
<dbReference type="EMBL" id="CP063304">
    <property type="protein sequence ID" value="QOV19497.1"/>
    <property type="molecule type" value="Genomic_DNA"/>
</dbReference>
<keyword evidence="10" id="KW-1185">Reference proteome</keyword>
<proteinExistence type="predicted"/>
<feature type="domain" description="Histidine kinase" evidence="8">
    <location>
        <begin position="12"/>
        <end position="218"/>
    </location>
</feature>
<evidence type="ECO:0000256" key="5">
    <source>
        <dbReference type="ARBA" id="ARBA00022777"/>
    </source>
</evidence>
<dbReference type="AlphaFoldDB" id="A0A7M2RIY0"/>
<evidence type="ECO:0000256" key="2">
    <source>
        <dbReference type="ARBA" id="ARBA00012438"/>
    </source>
</evidence>
<evidence type="ECO:0000256" key="3">
    <source>
        <dbReference type="ARBA" id="ARBA00022553"/>
    </source>
</evidence>
<evidence type="ECO:0000313" key="10">
    <source>
        <dbReference type="Proteomes" id="UP000593601"/>
    </source>
</evidence>
<dbReference type="InterPro" id="IPR005467">
    <property type="entry name" value="His_kinase_dom"/>
</dbReference>
<gene>
    <name evidence="9" type="ORF">INP51_00490</name>
</gene>
<evidence type="ECO:0000256" key="6">
    <source>
        <dbReference type="ARBA" id="ARBA00023012"/>
    </source>
</evidence>
<dbReference type="RefSeq" id="WP_193735817.1">
    <property type="nucleotide sequence ID" value="NZ_CP063304.1"/>
</dbReference>
<evidence type="ECO:0000256" key="7">
    <source>
        <dbReference type="SAM" id="Coils"/>
    </source>
</evidence>
<sequence>MKNEEYNYTLSKFSHEVRNPVTLINSFLQLMVQEHPEITTYNFYDKIEENMTILRRLLDELTDYNHAKNLYEEEVNLYLFLTDLTDSAREMLKEKGISLILQKESAIPRIKLDPVKMNQLFTNLIRNAQEAISHENGKIVIHISCDGNNVEVKIEDNGCGIKKELSDTIFDPFVTYKKDGTGLGLAICKEIAEAHNGSISVTSIPDEGTQFTLIFPIS</sequence>
<name>A0A7M2RIY0_9FIRM</name>
<dbReference type="SUPFAM" id="SSF55874">
    <property type="entry name" value="ATPase domain of HSP90 chaperone/DNA topoisomerase II/histidine kinase"/>
    <property type="match status" value="1"/>
</dbReference>
<keyword evidence="4" id="KW-0808">Transferase</keyword>
<dbReference type="CDD" id="cd00082">
    <property type="entry name" value="HisKA"/>
    <property type="match status" value="1"/>
</dbReference>
<dbReference type="InterPro" id="IPR036097">
    <property type="entry name" value="HisK_dim/P_sf"/>
</dbReference>
<dbReference type="SMART" id="SM00387">
    <property type="entry name" value="HATPase_c"/>
    <property type="match status" value="1"/>
</dbReference>
<dbReference type="PROSITE" id="PS50109">
    <property type="entry name" value="HIS_KIN"/>
    <property type="match status" value="1"/>
</dbReference>
<dbReference type="InterPro" id="IPR036890">
    <property type="entry name" value="HATPase_C_sf"/>
</dbReference>
<evidence type="ECO:0000256" key="1">
    <source>
        <dbReference type="ARBA" id="ARBA00000085"/>
    </source>
</evidence>
<evidence type="ECO:0000259" key="8">
    <source>
        <dbReference type="PROSITE" id="PS50109"/>
    </source>
</evidence>
<organism evidence="9 10">
    <name type="scientific">Blautia liquoris</name>
    <dbReference type="NCBI Taxonomy" id="2779518"/>
    <lineage>
        <taxon>Bacteria</taxon>
        <taxon>Bacillati</taxon>
        <taxon>Bacillota</taxon>
        <taxon>Clostridia</taxon>
        <taxon>Lachnospirales</taxon>
        <taxon>Lachnospiraceae</taxon>
        <taxon>Blautia</taxon>
    </lineage>
</organism>
<evidence type="ECO:0000313" key="9">
    <source>
        <dbReference type="EMBL" id="QOV19497.1"/>
    </source>
</evidence>
<dbReference type="PRINTS" id="PR00344">
    <property type="entry name" value="BCTRLSENSOR"/>
</dbReference>
<dbReference type="Pfam" id="PF02518">
    <property type="entry name" value="HATPase_c"/>
    <property type="match status" value="1"/>
</dbReference>
<dbReference type="KEGG" id="bliq:INP51_00490"/>
<keyword evidence="5 9" id="KW-0418">Kinase</keyword>
<dbReference type="PANTHER" id="PTHR43711:SF1">
    <property type="entry name" value="HISTIDINE KINASE 1"/>
    <property type="match status" value="1"/>
</dbReference>
<comment type="catalytic activity">
    <reaction evidence="1">
        <text>ATP + protein L-histidine = ADP + protein N-phospho-L-histidine.</text>
        <dbReference type="EC" id="2.7.13.3"/>
    </reaction>
</comment>